<evidence type="ECO:0000313" key="4">
    <source>
        <dbReference type="EMBL" id="WTW60957.1"/>
    </source>
</evidence>
<evidence type="ECO:0000256" key="2">
    <source>
        <dbReference type="ARBA" id="ARBA00022553"/>
    </source>
</evidence>
<dbReference type="Gene3D" id="3.40.50.980">
    <property type="match status" value="2"/>
</dbReference>
<reference evidence="4" key="1">
    <citation type="submission" date="2022-10" db="EMBL/GenBank/DDBJ databases">
        <title>The complete genomes of actinobacterial strains from the NBC collection.</title>
        <authorList>
            <person name="Joergensen T.S."/>
            <person name="Alvarez Arevalo M."/>
            <person name="Sterndorff E.B."/>
            <person name="Faurdal D."/>
            <person name="Vuksanovic O."/>
            <person name="Mourched A.-S."/>
            <person name="Charusanti P."/>
            <person name="Shaw S."/>
            <person name="Blin K."/>
            <person name="Weber T."/>
        </authorList>
    </citation>
    <scope>NUCLEOTIDE SEQUENCE</scope>
    <source>
        <strain evidence="4">NBC_00003</strain>
    </source>
</reference>
<dbReference type="Gene3D" id="3.30.300.30">
    <property type="match status" value="1"/>
</dbReference>
<dbReference type="SUPFAM" id="SSF47336">
    <property type="entry name" value="ACP-like"/>
    <property type="match status" value="1"/>
</dbReference>
<dbReference type="GO" id="GO:0031177">
    <property type="term" value="F:phosphopantetheine binding"/>
    <property type="evidence" value="ECO:0007669"/>
    <property type="project" value="TreeGrafter"/>
</dbReference>
<dbReference type="Gene3D" id="2.30.38.10">
    <property type="entry name" value="Luciferase, Domain 3"/>
    <property type="match status" value="1"/>
</dbReference>
<dbReference type="GO" id="GO:0044550">
    <property type="term" value="P:secondary metabolite biosynthetic process"/>
    <property type="evidence" value="ECO:0007669"/>
    <property type="project" value="TreeGrafter"/>
</dbReference>
<accession>A0AAU2V0I8</accession>
<dbReference type="PANTHER" id="PTHR45527">
    <property type="entry name" value="NONRIBOSOMAL PEPTIDE SYNTHETASE"/>
    <property type="match status" value="1"/>
</dbReference>
<protein>
    <submittedName>
        <fullName evidence="4">Non-ribosomal peptide synthetase</fullName>
    </submittedName>
</protein>
<dbReference type="PROSITE" id="PS00455">
    <property type="entry name" value="AMP_BINDING"/>
    <property type="match status" value="1"/>
</dbReference>
<dbReference type="AlphaFoldDB" id="A0AAU2V0I8"/>
<dbReference type="InterPro" id="IPR000873">
    <property type="entry name" value="AMP-dep_synth/lig_dom"/>
</dbReference>
<dbReference type="PANTHER" id="PTHR45527:SF1">
    <property type="entry name" value="FATTY ACID SYNTHASE"/>
    <property type="match status" value="1"/>
</dbReference>
<dbReference type="EMBL" id="CP108318">
    <property type="protein sequence ID" value="WTW60957.1"/>
    <property type="molecule type" value="Genomic_DNA"/>
</dbReference>
<feature type="domain" description="Carrier" evidence="3">
    <location>
        <begin position="529"/>
        <end position="604"/>
    </location>
</feature>
<dbReference type="PROSITE" id="PS50075">
    <property type="entry name" value="CARRIER"/>
    <property type="match status" value="1"/>
</dbReference>
<dbReference type="Pfam" id="PF00550">
    <property type="entry name" value="PP-binding"/>
    <property type="match status" value="1"/>
</dbReference>
<dbReference type="InterPro" id="IPR006162">
    <property type="entry name" value="Ppantetheine_attach_site"/>
</dbReference>
<dbReference type="SUPFAM" id="SSF56801">
    <property type="entry name" value="Acetyl-CoA synthetase-like"/>
    <property type="match status" value="1"/>
</dbReference>
<dbReference type="InterPro" id="IPR036736">
    <property type="entry name" value="ACP-like_sf"/>
</dbReference>
<dbReference type="InterPro" id="IPR045851">
    <property type="entry name" value="AMP-bd_C_sf"/>
</dbReference>
<proteinExistence type="predicted"/>
<sequence>MGTYPRAGSPRGGRHGVHRIVAERVAQSPEACAVRDPAGTSLTYRELWLRAGWMASELARRGVRPGDPVAVDLDRGVDLVVALLGIARAGAAYLPLDAHAPAERVARILQGAGVRVAVVAEGDARRRQRLEKAPALTRVAVPRSDPGHEPVPDVPVDEEGPLYIGYTSGSTGVPKGVVVPHRGVRRLVTGATYCTIEAGDRVGHVANPAFDATTFEVWGALTAGATLVVLPSAADVALERWTALVRDENITTLLLTTSLFHMVARARPDALGTLRNLLVGGEQLEISAVRRVLAAAPPGRLVNAYGPTEATVIAAAFDCTEESLAGRDRMPVGRAIQETRLHVLDEDLRPVPPGATGELCVAGPGVATGYLGLPERTARSFVPEPGTGEPMYRTGDVARLLPDGELEIVGRADRQVKLRGFRIELEEIERAAVATGHTEAAFVAKTGEGPDARLVAACLATSVPHAETARRLGSDLAAALPAYMLPGRWTVLDTLPLTSTGKADRRRIEELLASGPEPAGARPEQEGPDLGDPLLNALAGVWAELLGTRRIGPGDDFISLGGNSILATQAASRIGELLSVDIEPADLLLAPDLGELARQIAQLEVALP</sequence>
<evidence type="ECO:0000256" key="1">
    <source>
        <dbReference type="ARBA" id="ARBA00022450"/>
    </source>
</evidence>
<dbReference type="NCBIfam" id="TIGR01733">
    <property type="entry name" value="AA-adenyl-dom"/>
    <property type="match status" value="1"/>
</dbReference>
<dbReference type="InterPro" id="IPR010071">
    <property type="entry name" value="AA_adenyl_dom"/>
</dbReference>
<name>A0AAU2V0I8_9ACTN</name>
<evidence type="ECO:0000259" key="3">
    <source>
        <dbReference type="PROSITE" id="PS50075"/>
    </source>
</evidence>
<dbReference type="InterPro" id="IPR020845">
    <property type="entry name" value="AMP-binding_CS"/>
</dbReference>
<keyword evidence="2" id="KW-0597">Phosphoprotein</keyword>
<dbReference type="InterPro" id="IPR009081">
    <property type="entry name" value="PP-bd_ACP"/>
</dbReference>
<organism evidence="4">
    <name type="scientific">Streptomyces sp. NBC_00003</name>
    <dbReference type="NCBI Taxonomy" id="2903608"/>
    <lineage>
        <taxon>Bacteria</taxon>
        <taxon>Bacillati</taxon>
        <taxon>Actinomycetota</taxon>
        <taxon>Actinomycetes</taxon>
        <taxon>Kitasatosporales</taxon>
        <taxon>Streptomycetaceae</taxon>
        <taxon>Streptomyces</taxon>
    </lineage>
</organism>
<dbReference type="PROSITE" id="PS00012">
    <property type="entry name" value="PHOSPHOPANTETHEINE"/>
    <property type="match status" value="1"/>
</dbReference>
<dbReference type="Pfam" id="PF00501">
    <property type="entry name" value="AMP-binding"/>
    <property type="match status" value="1"/>
</dbReference>
<dbReference type="Gene3D" id="1.10.1200.10">
    <property type="entry name" value="ACP-like"/>
    <property type="match status" value="1"/>
</dbReference>
<keyword evidence="1" id="KW-0596">Phosphopantetheine</keyword>
<dbReference type="GO" id="GO:0005737">
    <property type="term" value="C:cytoplasm"/>
    <property type="evidence" value="ECO:0007669"/>
    <property type="project" value="TreeGrafter"/>
</dbReference>
<dbReference type="GO" id="GO:0043041">
    <property type="term" value="P:amino acid activation for nonribosomal peptide biosynthetic process"/>
    <property type="evidence" value="ECO:0007669"/>
    <property type="project" value="TreeGrafter"/>
</dbReference>
<gene>
    <name evidence="4" type="ORF">OG549_10000</name>
</gene>